<comment type="caution">
    <text evidence="2">The sequence shown here is derived from an EMBL/GenBank/DDBJ whole genome shotgun (WGS) entry which is preliminary data.</text>
</comment>
<accession>A0A9D2BHF6</accession>
<protein>
    <submittedName>
        <fullName evidence="2">YfhO family protein</fullName>
    </submittedName>
</protein>
<feature type="transmembrane region" description="Helical" evidence="1">
    <location>
        <begin position="440"/>
        <end position="458"/>
    </location>
</feature>
<dbReference type="AlphaFoldDB" id="A0A9D2BHF6"/>
<feature type="transmembrane region" description="Helical" evidence="1">
    <location>
        <begin position="245"/>
        <end position="270"/>
    </location>
</feature>
<dbReference type="EMBL" id="DXEK01000025">
    <property type="protein sequence ID" value="HIX76316.1"/>
    <property type="molecule type" value="Genomic_DNA"/>
</dbReference>
<dbReference type="PANTHER" id="PTHR38454">
    <property type="entry name" value="INTEGRAL MEMBRANE PROTEIN-RELATED"/>
    <property type="match status" value="1"/>
</dbReference>
<dbReference type="PANTHER" id="PTHR38454:SF1">
    <property type="entry name" value="INTEGRAL MEMBRANE PROTEIN"/>
    <property type="match status" value="1"/>
</dbReference>
<dbReference type="Proteomes" id="UP000886890">
    <property type="component" value="Unassembled WGS sequence"/>
</dbReference>
<dbReference type="Pfam" id="PF09586">
    <property type="entry name" value="YfhO"/>
    <property type="match status" value="1"/>
</dbReference>
<feature type="transmembrane region" description="Helical" evidence="1">
    <location>
        <begin position="388"/>
        <end position="404"/>
    </location>
</feature>
<reference evidence="2" key="1">
    <citation type="journal article" date="2021" name="PeerJ">
        <title>Extensive microbial diversity within the chicken gut microbiome revealed by metagenomics and culture.</title>
        <authorList>
            <person name="Gilroy R."/>
            <person name="Ravi A."/>
            <person name="Getino M."/>
            <person name="Pursley I."/>
            <person name="Horton D.L."/>
            <person name="Alikhan N.F."/>
            <person name="Baker D."/>
            <person name="Gharbi K."/>
            <person name="Hall N."/>
            <person name="Watson M."/>
            <person name="Adriaenssens E.M."/>
            <person name="Foster-Nyarko E."/>
            <person name="Jarju S."/>
            <person name="Secka A."/>
            <person name="Antonio M."/>
            <person name="Oren A."/>
            <person name="Chaudhuri R.R."/>
            <person name="La Ragione R."/>
            <person name="Hildebrand F."/>
            <person name="Pallen M.J."/>
        </authorList>
    </citation>
    <scope>NUCLEOTIDE SEQUENCE</scope>
    <source>
        <strain evidence="2">CHK183-1962</strain>
    </source>
</reference>
<reference evidence="2" key="2">
    <citation type="submission" date="2021-04" db="EMBL/GenBank/DDBJ databases">
        <authorList>
            <person name="Gilroy R."/>
        </authorList>
    </citation>
    <scope>NUCLEOTIDE SEQUENCE</scope>
    <source>
        <strain evidence="2">CHK183-1962</strain>
    </source>
</reference>
<organism evidence="2 3">
    <name type="scientific">Candidatus Fusicatenibacter merdavium</name>
    <dbReference type="NCBI Taxonomy" id="2838600"/>
    <lineage>
        <taxon>Bacteria</taxon>
        <taxon>Bacillati</taxon>
        <taxon>Bacillota</taxon>
        <taxon>Clostridia</taxon>
        <taxon>Lachnospirales</taxon>
        <taxon>Lachnospiraceae</taxon>
        <taxon>Fusicatenibacter</taxon>
    </lineage>
</organism>
<feature type="transmembrane region" description="Helical" evidence="1">
    <location>
        <begin position="145"/>
        <end position="165"/>
    </location>
</feature>
<gene>
    <name evidence="2" type="ORF">H9734_01770</name>
</gene>
<feature type="transmembrane region" description="Helical" evidence="1">
    <location>
        <begin position="910"/>
        <end position="932"/>
    </location>
</feature>
<keyword evidence="1" id="KW-0812">Transmembrane</keyword>
<feature type="transmembrane region" description="Helical" evidence="1">
    <location>
        <begin position="195"/>
        <end position="224"/>
    </location>
</feature>
<dbReference type="InterPro" id="IPR018580">
    <property type="entry name" value="Uncharacterised_YfhO"/>
</dbReference>
<feature type="transmembrane region" description="Helical" evidence="1">
    <location>
        <begin position="333"/>
        <end position="353"/>
    </location>
</feature>
<feature type="transmembrane region" description="Helical" evidence="1">
    <location>
        <begin position="359"/>
        <end position="376"/>
    </location>
</feature>
<keyword evidence="1" id="KW-1133">Transmembrane helix</keyword>
<name>A0A9D2BHF6_9FIRM</name>
<evidence type="ECO:0000256" key="1">
    <source>
        <dbReference type="SAM" id="Phobius"/>
    </source>
</evidence>
<feature type="transmembrane region" description="Helical" evidence="1">
    <location>
        <begin position="410"/>
        <end position="428"/>
    </location>
</feature>
<evidence type="ECO:0000313" key="3">
    <source>
        <dbReference type="Proteomes" id="UP000886890"/>
    </source>
</evidence>
<proteinExistence type="predicted"/>
<feature type="transmembrane region" description="Helical" evidence="1">
    <location>
        <begin position="290"/>
        <end position="321"/>
    </location>
</feature>
<feature type="transmembrane region" description="Helical" evidence="1">
    <location>
        <begin position="12"/>
        <end position="34"/>
    </location>
</feature>
<keyword evidence="1" id="KW-0472">Membrane</keyword>
<evidence type="ECO:0000313" key="2">
    <source>
        <dbReference type="EMBL" id="HIX76316.1"/>
    </source>
</evidence>
<feature type="transmembrane region" description="Helical" evidence="1">
    <location>
        <begin position="117"/>
        <end position="138"/>
    </location>
</feature>
<sequence length="969" mass="109893">MKQKKERTRRGKYLLCYTGCFLIIALLIYSFFYLNGKTFVWASDGIPQHFNALVYYRSWLREILRNLFVEHRLEIPMWNMDIGYGGDVITTMHYYVLGDPLALLSVLVPKEAWMDEFYSLLILLRIYLAGLAFSYYCFYRKNEEFPTLMGALIYAFCFWTILGAVRHPYFMNPLVYFPLILTGIEKIFEKKKAGLYILMLAVSVISNFYFGYMICFMVLGYCVARYLMIYRRIRIRELAPWLGKFLVSTVVALCLSAVILLPVALCLFSAGRFQSGRAIPLFYPASYYSWLIPAVLTGGAGYWNNMGYTALGVTAIFVLFLQRKKRTVYKISLLLMLACMLLPYAGHILNGFSYETNRFSWAAAMIVAYLVVKIWPEIGTLTGKQKKGLAAAVIVYAAVCLVNEKCRMEMALAALVTLGLLVCVIVCREKLVRTEKAFRGLMLGSLIFCLVLQGFYQYSPQEENYLATFSDNNEPLAALTDWSATAAAAEITDDTVWRYDQYGTTKWYNEALQLGVHGVASYWSLSESSYGQFQRELYLNQDLDYRYTSLDGRSFLDALASVKYFGVVSGAEAYLPYGYRNHVITRWTGKDAEKASQAESQGLTDPTLEAAKIAVYENDDGLPLGYTYDRWISRETYENLTVTEKQQALLQGIVLEESVLPAAAPIYTDETVPYTEILGEGIEQTENGILVRTPGASITLNFTGLPESETYFIIEGLDFQGIRPSEQYTKEEWNALSTYEKNQVELENKDWTKPESTTIQVSCENVVKNLNYLNETGGFYTDKHDFLVNTGYRTGAAGTITLSFLTAGYYTFDSYSVVCQPTAELEEYTAQRKQDVLENITLDTNSISGTIHAEKDEALLLAIPYSEGWSAWVDGEKTDLKQANTMYMALELEAGDHEIVLRYRTPGITAGLALTLGACAVCAITWCTSLYLKQRRKGKGQNRSFRRLNDCFRRPVTAFSSFLLRLNMI</sequence>